<dbReference type="InterPro" id="IPR036465">
    <property type="entry name" value="vWFA_dom_sf"/>
</dbReference>
<proteinExistence type="predicted"/>
<gene>
    <name evidence="1" type="ORF">SO694_000392111</name>
</gene>
<dbReference type="Proteomes" id="UP001363151">
    <property type="component" value="Unassembled WGS sequence"/>
</dbReference>
<protein>
    <submittedName>
        <fullName evidence="1">Uncharacterized protein</fullName>
    </submittedName>
</protein>
<evidence type="ECO:0000313" key="1">
    <source>
        <dbReference type="EMBL" id="KAK7233114.1"/>
    </source>
</evidence>
<sequence length="117" mass="13024">MPTTDPTAPLLIAECLVEEAYYVFGLDASLSMREEGWGIARQFTLDMAKTLLDLNDDRLADGKEPHQVAAYWFNGKHLDSPELVTGFTDDYTTFSDAIPDDYTVVAERTQTTPKVSS</sequence>
<dbReference type="SUPFAM" id="SSF53300">
    <property type="entry name" value="vWA-like"/>
    <property type="match status" value="1"/>
</dbReference>
<organism evidence="1 2">
    <name type="scientific">Aureococcus anophagefferens</name>
    <name type="common">Harmful bloom alga</name>
    <dbReference type="NCBI Taxonomy" id="44056"/>
    <lineage>
        <taxon>Eukaryota</taxon>
        <taxon>Sar</taxon>
        <taxon>Stramenopiles</taxon>
        <taxon>Ochrophyta</taxon>
        <taxon>Pelagophyceae</taxon>
        <taxon>Pelagomonadales</taxon>
        <taxon>Pelagomonadaceae</taxon>
        <taxon>Aureococcus</taxon>
    </lineage>
</organism>
<evidence type="ECO:0000313" key="2">
    <source>
        <dbReference type="Proteomes" id="UP001363151"/>
    </source>
</evidence>
<name>A0ABR1FLQ5_AURAN</name>
<accession>A0ABR1FLQ5</accession>
<keyword evidence="2" id="KW-1185">Reference proteome</keyword>
<reference evidence="1 2" key="1">
    <citation type="submission" date="2024-03" db="EMBL/GenBank/DDBJ databases">
        <title>Aureococcus anophagefferens CCMP1851 and Kratosvirus quantuckense: Draft genome of a second virus-susceptible host strain in the model system.</title>
        <authorList>
            <person name="Chase E."/>
            <person name="Truchon A.R."/>
            <person name="Schepens W."/>
            <person name="Wilhelm S.W."/>
        </authorList>
    </citation>
    <scope>NUCLEOTIDE SEQUENCE [LARGE SCALE GENOMIC DNA]</scope>
    <source>
        <strain evidence="1 2">CCMP1851</strain>
    </source>
</reference>
<comment type="caution">
    <text evidence="1">The sequence shown here is derived from an EMBL/GenBank/DDBJ whole genome shotgun (WGS) entry which is preliminary data.</text>
</comment>
<dbReference type="EMBL" id="JBBJCI010000364">
    <property type="protein sequence ID" value="KAK7233114.1"/>
    <property type="molecule type" value="Genomic_DNA"/>
</dbReference>